<feature type="non-terminal residue" evidence="1">
    <location>
        <position position="1"/>
    </location>
</feature>
<sequence length="325" mass="34938">DNASYPTVGFDGRNPTNPAPVAINGSYAHKHKHRHRHRREHDLPHRKRAAVRDVQADHKIVARAIARDGIVLLKNEGKTLPLAKPESIAIIGEDAAVNPDGANACPDRGCTKGHLAMGWGSGTAEFPYLIDPLSAISERAKQGNGTKIISSPTNDPEAGLAAAKAAATAIIFVNANSGEGYLTVEGNAGDRNDLDPWHRGNELVAAVSKAQVPTIVVVHSVGPIILESILAQPNIKAVVWAGLPGQESGNALVDVLYGEYNPSGKLPFTIAKKAGDYNAPISKDKSDDFTDGLYIDYRHFDQEDLQVRYEFGFGMCKFARNVARE</sequence>
<protein>
    <submittedName>
        <fullName evidence="1">Uncharacterized protein</fullName>
    </submittedName>
</protein>
<evidence type="ECO:0000313" key="1">
    <source>
        <dbReference type="EMBL" id="KAK3067377.1"/>
    </source>
</evidence>
<gene>
    <name evidence="1" type="ORF">LTS18_001149</name>
</gene>
<evidence type="ECO:0000313" key="2">
    <source>
        <dbReference type="Proteomes" id="UP001186974"/>
    </source>
</evidence>
<comment type="caution">
    <text evidence="1">The sequence shown here is derived from an EMBL/GenBank/DDBJ whole genome shotgun (WGS) entry which is preliminary data.</text>
</comment>
<organism evidence="1 2">
    <name type="scientific">Coniosporium uncinatum</name>
    <dbReference type="NCBI Taxonomy" id="93489"/>
    <lineage>
        <taxon>Eukaryota</taxon>
        <taxon>Fungi</taxon>
        <taxon>Dikarya</taxon>
        <taxon>Ascomycota</taxon>
        <taxon>Pezizomycotina</taxon>
        <taxon>Dothideomycetes</taxon>
        <taxon>Dothideomycetes incertae sedis</taxon>
        <taxon>Coniosporium</taxon>
    </lineage>
</organism>
<proteinExistence type="predicted"/>
<dbReference type="EMBL" id="JAWDJW010005536">
    <property type="protein sequence ID" value="KAK3067377.1"/>
    <property type="molecule type" value="Genomic_DNA"/>
</dbReference>
<keyword evidence="2" id="KW-1185">Reference proteome</keyword>
<name>A0ACC3DFC6_9PEZI</name>
<dbReference type="Proteomes" id="UP001186974">
    <property type="component" value="Unassembled WGS sequence"/>
</dbReference>
<accession>A0ACC3DFC6</accession>
<reference evidence="1" key="1">
    <citation type="submission" date="2024-09" db="EMBL/GenBank/DDBJ databases">
        <title>Black Yeasts Isolated from many extreme environments.</title>
        <authorList>
            <person name="Coleine C."/>
            <person name="Stajich J.E."/>
            <person name="Selbmann L."/>
        </authorList>
    </citation>
    <scope>NUCLEOTIDE SEQUENCE</scope>
    <source>
        <strain evidence="1">CCFEE 5737</strain>
    </source>
</reference>